<dbReference type="Proteomes" id="UP001221189">
    <property type="component" value="Unassembled WGS sequence"/>
</dbReference>
<dbReference type="EMBL" id="JAQQXT010000018">
    <property type="protein sequence ID" value="MDC8774176.1"/>
    <property type="molecule type" value="Genomic_DNA"/>
</dbReference>
<evidence type="ECO:0000256" key="1">
    <source>
        <dbReference type="SAM" id="SignalP"/>
    </source>
</evidence>
<protein>
    <submittedName>
        <fullName evidence="2">Esterase</fullName>
    </submittedName>
</protein>
<gene>
    <name evidence="2" type="ORF">PRZ03_21655</name>
</gene>
<keyword evidence="3" id="KW-1185">Reference proteome</keyword>
<organism evidence="2 3">
    <name type="scientific">Roseateles albus</name>
    <dbReference type="NCBI Taxonomy" id="2987525"/>
    <lineage>
        <taxon>Bacteria</taxon>
        <taxon>Pseudomonadati</taxon>
        <taxon>Pseudomonadota</taxon>
        <taxon>Betaproteobacteria</taxon>
        <taxon>Burkholderiales</taxon>
        <taxon>Sphaerotilaceae</taxon>
        <taxon>Roseateles</taxon>
    </lineage>
</organism>
<feature type="chain" id="PRO_5046744058" evidence="1">
    <location>
        <begin position="29"/>
        <end position="322"/>
    </location>
</feature>
<dbReference type="SUPFAM" id="SSF52266">
    <property type="entry name" value="SGNH hydrolase"/>
    <property type="match status" value="1"/>
</dbReference>
<comment type="caution">
    <text evidence="2">The sequence shown here is derived from an EMBL/GenBank/DDBJ whole genome shotgun (WGS) entry which is preliminary data.</text>
</comment>
<feature type="signal peptide" evidence="1">
    <location>
        <begin position="1"/>
        <end position="28"/>
    </location>
</feature>
<keyword evidence="1" id="KW-0732">Signal</keyword>
<reference evidence="2 3" key="1">
    <citation type="submission" date="2022-10" db="EMBL/GenBank/DDBJ databases">
        <title>Paucibacter sp. hw1 Genome sequencing.</title>
        <authorList>
            <person name="Park S."/>
        </authorList>
    </citation>
    <scope>NUCLEOTIDE SEQUENCE [LARGE SCALE GENOMIC DNA]</scope>
    <source>
        <strain evidence="3">hw1</strain>
    </source>
</reference>
<evidence type="ECO:0000313" key="3">
    <source>
        <dbReference type="Proteomes" id="UP001221189"/>
    </source>
</evidence>
<dbReference type="RefSeq" id="WP_273602220.1">
    <property type="nucleotide sequence ID" value="NZ_JAQQXT010000018.1"/>
</dbReference>
<proteinExistence type="predicted"/>
<dbReference type="InterPro" id="IPR036514">
    <property type="entry name" value="SGNH_hydro_sf"/>
</dbReference>
<dbReference type="Gene3D" id="3.40.50.1110">
    <property type="entry name" value="SGNH hydrolase"/>
    <property type="match status" value="1"/>
</dbReference>
<evidence type="ECO:0000313" key="2">
    <source>
        <dbReference type="EMBL" id="MDC8774176.1"/>
    </source>
</evidence>
<sequence>MKSIQRSAGRYGRALLAAAALSTLGVLAGCGGGTEQIEPFNPSRIIALGDESSLITPEGKKYTINALNATTGVLECENNPIWVQTLASSFGLVFAECNPNKVAAPQGLMRAKVGAKVADFKGQVDTLLVGGIGPRDLISVLVGANDVLELYAKFPAQSRESLLAEARARGKALGAQVNRLANANGRIILSTLPDMGFSPLAETDRKVDSTRPAFLSELTREFNLEMRVEIINDGRLIGLVLTDENTQVIARYPSSFGISNFTNAACLTTPALPDCTVKTLTPEATKDNSWNSYLWATDRLYAPAGHAQIGRMAATRARNNPF</sequence>
<name>A0ABT5KJQ6_9BURK</name>
<accession>A0ABT5KJQ6</accession>
<dbReference type="PROSITE" id="PS51257">
    <property type="entry name" value="PROKAR_LIPOPROTEIN"/>
    <property type="match status" value="1"/>
</dbReference>